<proteinExistence type="predicted"/>
<dbReference type="EMBL" id="JANLCJ010000005">
    <property type="protein sequence ID" value="MCS5734981.1"/>
    <property type="molecule type" value="Genomic_DNA"/>
</dbReference>
<reference evidence="2" key="1">
    <citation type="submission" date="2022-08" db="EMBL/GenBank/DDBJ databases">
        <authorList>
            <person name="Deng Y."/>
            <person name="Han X.-F."/>
            <person name="Zhang Y.-Q."/>
        </authorList>
    </citation>
    <scope>NUCLEOTIDE SEQUENCE</scope>
    <source>
        <strain evidence="2">CPCC 203386</strain>
    </source>
</reference>
<protein>
    <submittedName>
        <fullName evidence="2">Uncharacterized protein</fullName>
    </submittedName>
</protein>
<evidence type="ECO:0000313" key="2">
    <source>
        <dbReference type="EMBL" id="MCS5734981.1"/>
    </source>
</evidence>
<gene>
    <name evidence="2" type="ORF">N1032_14645</name>
</gene>
<dbReference type="Proteomes" id="UP001165586">
    <property type="component" value="Unassembled WGS sequence"/>
</dbReference>
<evidence type="ECO:0000256" key="1">
    <source>
        <dbReference type="SAM" id="MobiDB-lite"/>
    </source>
</evidence>
<organism evidence="2 3">
    <name type="scientific">Herbiconiux daphne</name>
    <dbReference type="NCBI Taxonomy" id="2970914"/>
    <lineage>
        <taxon>Bacteria</taxon>
        <taxon>Bacillati</taxon>
        <taxon>Actinomycetota</taxon>
        <taxon>Actinomycetes</taxon>
        <taxon>Micrococcales</taxon>
        <taxon>Microbacteriaceae</taxon>
        <taxon>Herbiconiux</taxon>
    </lineage>
</organism>
<keyword evidence="3" id="KW-1185">Reference proteome</keyword>
<evidence type="ECO:0000313" key="3">
    <source>
        <dbReference type="Proteomes" id="UP001165586"/>
    </source>
</evidence>
<accession>A0ABT2H4Y5</accession>
<dbReference type="RefSeq" id="WP_259539890.1">
    <property type="nucleotide sequence ID" value="NZ_JANLCJ010000005.1"/>
</dbReference>
<comment type="caution">
    <text evidence="2">The sequence shown here is derived from an EMBL/GenBank/DDBJ whole genome shotgun (WGS) entry which is preliminary data.</text>
</comment>
<name>A0ABT2H4Y5_9MICO</name>
<sequence>MRAPSATCVADTVMPADTRAVTRPAESSIGTTARTLGPRVPV</sequence>
<feature type="region of interest" description="Disordered" evidence="1">
    <location>
        <begin position="22"/>
        <end position="42"/>
    </location>
</feature>